<gene>
    <name evidence="2" type="primary">Cnig_chr_V.g21197</name>
    <name evidence="2" type="ORF">B9Z55_021197</name>
</gene>
<feature type="domain" description="F-box" evidence="1">
    <location>
        <begin position="1"/>
        <end position="54"/>
    </location>
</feature>
<dbReference type="GO" id="GO:0045087">
    <property type="term" value="P:innate immune response"/>
    <property type="evidence" value="ECO:0007669"/>
    <property type="project" value="TreeGrafter"/>
</dbReference>
<dbReference type="Pfam" id="PF00646">
    <property type="entry name" value="F-box"/>
    <property type="match status" value="1"/>
</dbReference>
<dbReference type="OrthoDB" id="5906638at2759"/>
<dbReference type="SMART" id="SM00256">
    <property type="entry name" value="FBOX"/>
    <property type="match status" value="1"/>
</dbReference>
<dbReference type="EMBL" id="PDUG01000005">
    <property type="protein sequence ID" value="PIC29692.1"/>
    <property type="molecule type" value="Genomic_DNA"/>
</dbReference>
<accession>A0A2G5TR17</accession>
<organism evidence="2 3">
    <name type="scientific">Caenorhabditis nigoni</name>
    <dbReference type="NCBI Taxonomy" id="1611254"/>
    <lineage>
        <taxon>Eukaryota</taxon>
        <taxon>Metazoa</taxon>
        <taxon>Ecdysozoa</taxon>
        <taxon>Nematoda</taxon>
        <taxon>Chromadorea</taxon>
        <taxon>Rhabditida</taxon>
        <taxon>Rhabditina</taxon>
        <taxon>Rhabditomorpha</taxon>
        <taxon>Rhabditoidea</taxon>
        <taxon>Rhabditidae</taxon>
        <taxon>Peloderinae</taxon>
        <taxon>Caenorhabditis</taxon>
    </lineage>
</organism>
<evidence type="ECO:0000259" key="1">
    <source>
        <dbReference type="PROSITE" id="PS50181"/>
    </source>
</evidence>
<protein>
    <recommendedName>
        <fullName evidence="1">F-box domain-containing protein</fullName>
    </recommendedName>
</protein>
<dbReference type="Proteomes" id="UP000230233">
    <property type="component" value="Chromosome V"/>
</dbReference>
<dbReference type="InterPro" id="IPR001810">
    <property type="entry name" value="F-box_dom"/>
</dbReference>
<dbReference type="PANTHER" id="PTHR23015:SF4">
    <property type="entry name" value="DUF38 DOMAIN-CONTAINING PROTEIN-RELATED"/>
    <property type="match status" value="1"/>
</dbReference>
<keyword evidence="3" id="KW-1185">Reference proteome</keyword>
<evidence type="ECO:0000313" key="3">
    <source>
        <dbReference type="Proteomes" id="UP000230233"/>
    </source>
</evidence>
<dbReference type="InterPro" id="IPR040161">
    <property type="entry name" value="FB224"/>
</dbReference>
<dbReference type="PANTHER" id="PTHR23015">
    <property type="entry name" value="UNCHARACTERIZED C.ELEGANS PROTEIN"/>
    <property type="match status" value="1"/>
</dbReference>
<dbReference type="AlphaFoldDB" id="A0A2G5TR17"/>
<sequence>MSSLIEMPELVMEKIVEFSDFKSVLTLRQVCCDIRNFIDDLNDSKLPDSKFERITLIANNSQDSIIPIYQNQNDSQKHYYCGKAVLEVSMEKR</sequence>
<reference evidence="3" key="1">
    <citation type="submission" date="2017-10" db="EMBL/GenBank/DDBJ databases">
        <title>Rapid genome shrinkage in a self-fertile nematode reveals novel sperm competition proteins.</title>
        <authorList>
            <person name="Yin D."/>
            <person name="Schwarz E.M."/>
            <person name="Thomas C.G."/>
            <person name="Felde R.L."/>
            <person name="Korf I.F."/>
            <person name="Cutter A.D."/>
            <person name="Schartner C.M."/>
            <person name="Ralston E.J."/>
            <person name="Meyer B.J."/>
            <person name="Haag E.S."/>
        </authorList>
    </citation>
    <scope>NUCLEOTIDE SEQUENCE [LARGE SCALE GENOMIC DNA]</scope>
    <source>
        <strain evidence="3">JU1422</strain>
    </source>
</reference>
<dbReference type="PROSITE" id="PS50181">
    <property type="entry name" value="FBOX"/>
    <property type="match status" value="1"/>
</dbReference>
<name>A0A2G5TR17_9PELO</name>
<evidence type="ECO:0000313" key="2">
    <source>
        <dbReference type="EMBL" id="PIC29692.1"/>
    </source>
</evidence>
<proteinExistence type="predicted"/>
<comment type="caution">
    <text evidence="2">The sequence shown here is derived from an EMBL/GenBank/DDBJ whole genome shotgun (WGS) entry which is preliminary data.</text>
</comment>